<dbReference type="AlphaFoldDB" id="A0A2C5DUF5"/>
<dbReference type="Proteomes" id="UP000224044">
    <property type="component" value="Unassembled WGS sequence"/>
</dbReference>
<dbReference type="GO" id="GO:0032259">
    <property type="term" value="P:methylation"/>
    <property type="evidence" value="ECO:0007669"/>
    <property type="project" value="UniProtKB-KW"/>
</dbReference>
<reference evidence="1 5" key="1">
    <citation type="submission" date="2017-09" db="EMBL/GenBank/DDBJ databases">
        <title>Large-scale bioinformatics analysis of Bacillus genomes uncovers conserved roles of natural products in bacterial physiology.</title>
        <authorList>
            <consortium name="Agbiome Team Llc"/>
            <person name="Bleich R.M."/>
            <person name="Kirk G.J."/>
            <person name="Santa Maria K.C."/>
            <person name="Allen S.E."/>
            <person name="Farag S."/>
            <person name="Shank E.A."/>
            <person name="Bowers A."/>
        </authorList>
    </citation>
    <scope>NUCLEOTIDE SEQUENCE [LARGE SCALE GENOMIC DNA]</scope>
    <source>
        <strain evidence="1 5">AFS027958</strain>
    </source>
</reference>
<dbReference type="EMBL" id="CP047044">
    <property type="protein sequence ID" value="QHA20050.1"/>
    <property type="molecule type" value="Genomic_DNA"/>
</dbReference>
<evidence type="ECO:0000313" key="8">
    <source>
        <dbReference type="Proteomes" id="UP000440820"/>
    </source>
</evidence>
<keyword evidence="8" id="KW-1185">Reference proteome</keyword>
<evidence type="ECO:0000313" key="3">
    <source>
        <dbReference type="EMBL" id="PHE08932.1"/>
    </source>
</evidence>
<keyword evidence="2" id="KW-0808">Transferase</keyword>
<protein>
    <submittedName>
        <fullName evidence="2">Methyltransferase</fullName>
    </submittedName>
</protein>
<evidence type="ECO:0000313" key="2">
    <source>
        <dbReference type="EMBL" id="PGG93334.1"/>
    </source>
</evidence>
<dbReference type="Proteomes" id="UP000220934">
    <property type="component" value="Unassembled WGS sequence"/>
</dbReference>
<sequence length="41" mass="4624">MHNRSWLMCMKKFDEVVATDSKVESVLVPIGVGMTISKVKK</sequence>
<gene>
    <name evidence="1" type="ORF">CN596_14500</name>
    <name evidence="3" type="ORF">COF62_25210</name>
    <name evidence="2" type="ORF">CON73_07690</name>
    <name evidence="4" type="ORF">GPA05_24515</name>
</gene>
<dbReference type="Proteomes" id="UP000225320">
    <property type="component" value="Unassembled WGS sequence"/>
</dbReference>
<reference evidence="6 7" key="2">
    <citation type="submission" date="2017-09" db="EMBL/GenBank/DDBJ databases">
        <title>Large-scale bioinformatics analysis of Bacillus genomes uncovers conserved roles of natural products in bacterial physiology.</title>
        <authorList>
            <consortium name="Agbiome Team Llc"/>
            <person name="Bleich R.M."/>
            <person name="Grubbs K.J."/>
            <person name="Santa Maria K.C."/>
            <person name="Allen S.E."/>
            <person name="Farag S."/>
            <person name="Shank E.A."/>
            <person name="Bowers A."/>
        </authorList>
    </citation>
    <scope>NUCLEOTIDE SEQUENCE [LARGE SCALE GENOMIC DNA]</scope>
    <source>
        <strain evidence="3 6">AFS042148</strain>
        <strain evidence="2 7">AFS094862</strain>
    </source>
</reference>
<proteinExistence type="predicted"/>
<name>A0A2C5DUF5_9BACI</name>
<dbReference type="EMBL" id="NUSY01000037">
    <property type="protein sequence ID" value="PHE08932.1"/>
    <property type="molecule type" value="Genomic_DNA"/>
</dbReference>
<organism evidence="2 7">
    <name type="scientific">Bacillus toyonensis</name>
    <dbReference type="NCBI Taxonomy" id="155322"/>
    <lineage>
        <taxon>Bacteria</taxon>
        <taxon>Bacillati</taxon>
        <taxon>Bacillota</taxon>
        <taxon>Bacilli</taxon>
        <taxon>Bacillales</taxon>
        <taxon>Bacillaceae</taxon>
        <taxon>Bacillus</taxon>
        <taxon>Bacillus cereus group</taxon>
    </lineage>
</organism>
<dbReference type="EMBL" id="NVOI01000025">
    <property type="protein sequence ID" value="PGG93334.1"/>
    <property type="molecule type" value="Genomic_DNA"/>
</dbReference>
<dbReference type="EMBL" id="NUAJ01000014">
    <property type="protein sequence ID" value="PEN54328.1"/>
    <property type="molecule type" value="Genomic_DNA"/>
</dbReference>
<evidence type="ECO:0000313" key="5">
    <source>
        <dbReference type="Proteomes" id="UP000220934"/>
    </source>
</evidence>
<evidence type="ECO:0000313" key="6">
    <source>
        <dbReference type="Proteomes" id="UP000224044"/>
    </source>
</evidence>
<dbReference type="GO" id="GO:0008168">
    <property type="term" value="F:methyltransferase activity"/>
    <property type="evidence" value="ECO:0007669"/>
    <property type="project" value="UniProtKB-KW"/>
</dbReference>
<keyword evidence="2" id="KW-0489">Methyltransferase</keyword>
<evidence type="ECO:0000313" key="1">
    <source>
        <dbReference type="EMBL" id="PEN54328.1"/>
    </source>
</evidence>
<accession>A0A2C5DUF5</accession>
<evidence type="ECO:0000313" key="4">
    <source>
        <dbReference type="EMBL" id="QHA20050.1"/>
    </source>
</evidence>
<reference evidence="4 8" key="3">
    <citation type="submission" date="2019-12" db="EMBL/GenBank/DDBJ databases">
        <title>Bacillus toyonensis BV-17 genome.</title>
        <authorList>
            <person name="Chen J."/>
        </authorList>
    </citation>
    <scope>NUCLEOTIDE SEQUENCE [LARGE SCALE GENOMIC DNA]</scope>
    <source>
        <strain evidence="4 8">BV-17</strain>
    </source>
</reference>
<evidence type="ECO:0000313" key="7">
    <source>
        <dbReference type="Proteomes" id="UP000225320"/>
    </source>
</evidence>
<dbReference type="Proteomes" id="UP000440820">
    <property type="component" value="Chromosome"/>
</dbReference>